<keyword evidence="7" id="KW-0677">Repeat</keyword>
<dbReference type="InterPro" id="IPR023395">
    <property type="entry name" value="MCP_dom_sf"/>
</dbReference>
<evidence type="ECO:0000256" key="12">
    <source>
        <dbReference type="PROSITE-ProRule" id="PRU00282"/>
    </source>
</evidence>
<keyword evidence="10" id="KW-0496">Mitochondrion</keyword>
<proteinExistence type="inferred from homology"/>
<keyword evidence="8" id="KW-0999">Mitochondrion inner membrane</keyword>
<evidence type="ECO:0000256" key="14">
    <source>
        <dbReference type="SAM" id="Phobius"/>
    </source>
</evidence>
<evidence type="ECO:0000256" key="7">
    <source>
        <dbReference type="ARBA" id="ARBA00022737"/>
    </source>
</evidence>
<evidence type="ECO:0000256" key="4">
    <source>
        <dbReference type="ARBA" id="ARBA00021935"/>
    </source>
</evidence>
<name>A0ABP0EB49_9ASCO</name>
<evidence type="ECO:0000256" key="10">
    <source>
        <dbReference type="ARBA" id="ARBA00023128"/>
    </source>
</evidence>
<evidence type="ECO:0000256" key="3">
    <source>
        <dbReference type="ARBA" id="ARBA00006375"/>
    </source>
</evidence>
<keyword evidence="6 12" id="KW-0812">Transmembrane</keyword>
<comment type="similarity">
    <text evidence="3 13">Belongs to the mitochondrial carrier (TC 2.A.29) family.</text>
</comment>
<dbReference type="InterPro" id="IPR051508">
    <property type="entry name" value="Mito_Carrier_Antiporter"/>
</dbReference>
<dbReference type="Gene3D" id="1.50.40.10">
    <property type="entry name" value="Mitochondrial carrier domain"/>
    <property type="match status" value="1"/>
</dbReference>
<dbReference type="SUPFAM" id="SSF103506">
    <property type="entry name" value="Mitochondrial carrier"/>
    <property type="match status" value="1"/>
</dbReference>
<gene>
    <name evidence="15" type="primary">OAC1</name>
    <name evidence="15" type="ORF">CAAN4_C13080</name>
</gene>
<evidence type="ECO:0000256" key="6">
    <source>
        <dbReference type="ARBA" id="ARBA00022692"/>
    </source>
</evidence>
<accession>A0ABP0EB49</accession>
<feature type="repeat" description="Solcar" evidence="12">
    <location>
        <begin position="232"/>
        <end position="317"/>
    </location>
</feature>
<dbReference type="PANTHER" id="PTHR45928:SF1">
    <property type="entry name" value="RE38146P"/>
    <property type="match status" value="1"/>
</dbReference>
<evidence type="ECO:0000256" key="1">
    <source>
        <dbReference type="ARBA" id="ARBA00002238"/>
    </source>
</evidence>
<feature type="transmembrane region" description="Helical" evidence="14">
    <location>
        <begin position="12"/>
        <end position="32"/>
    </location>
</feature>
<dbReference type="PANTHER" id="PTHR45928">
    <property type="entry name" value="RE38146P"/>
    <property type="match status" value="1"/>
</dbReference>
<evidence type="ECO:0000313" key="15">
    <source>
        <dbReference type="EMBL" id="CAK7901660.1"/>
    </source>
</evidence>
<comment type="function">
    <text evidence="1">Mitochondrial transporter that mediates uptake of thiamine pyrophosphate (ThPP) into mitochondria.</text>
</comment>
<comment type="subcellular location">
    <subcellularLocation>
        <location evidence="2">Mitochondrion inner membrane</location>
        <topology evidence="2">Multi-pass membrane protein</topology>
    </subcellularLocation>
</comment>
<dbReference type="PROSITE" id="PS50920">
    <property type="entry name" value="SOLCAR"/>
    <property type="match status" value="3"/>
</dbReference>
<feature type="repeat" description="Solcar" evidence="12">
    <location>
        <begin position="124"/>
        <end position="222"/>
    </location>
</feature>
<evidence type="ECO:0000256" key="2">
    <source>
        <dbReference type="ARBA" id="ARBA00004448"/>
    </source>
</evidence>
<reference evidence="15 16" key="1">
    <citation type="submission" date="2024-01" db="EMBL/GenBank/DDBJ databases">
        <authorList>
            <consortium name="Genoscope - CEA"/>
            <person name="William W."/>
        </authorList>
    </citation>
    <scope>NUCLEOTIDE SEQUENCE [LARGE SCALE GENOMIC DNA]</scope>
    <source>
        <strain evidence="15 16">29B2s-10</strain>
    </source>
</reference>
<evidence type="ECO:0000256" key="5">
    <source>
        <dbReference type="ARBA" id="ARBA00022448"/>
    </source>
</evidence>
<keyword evidence="16" id="KW-1185">Reference proteome</keyword>
<organism evidence="15 16">
    <name type="scientific">[Candida] anglica</name>
    <dbReference type="NCBI Taxonomy" id="148631"/>
    <lineage>
        <taxon>Eukaryota</taxon>
        <taxon>Fungi</taxon>
        <taxon>Dikarya</taxon>
        <taxon>Ascomycota</taxon>
        <taxon>Saccharomycotina</taxon>
        <taxon>Pichiomycetes</taxon>
        <taxon>Debaryomycetaceae</taxon>
        <taxon>Kurtzmaniella</taxon>
    </lineage>
</organism>
<dbReference type="InterPro" id="IPR018108">
    <property type="entry name" value="MCP_transmembrane"/>
</dbReference>
<evidence type="ECO:0000256" key="13">
    <source>
        <dbReference type="RuleBase" id="RU000488"/>
    </source>
</evidence>
<dbReference type="Pfam" id="PF00153">
    <property type="entry name" value="Mito_carr"/>
    <property type="match status" value="3"/>
</dbReference>
<keyword evidence="9 14" id="KW-1133">Transmembrane helix</keyword>
<dbReference type="Proteomes" id="UP001497600">
    <property type="component" value="Chromosome C"/>
</dbReference>
<keyword evidence="5 13" id="KW-0813">Transport</keyword>
<evidence type="ECO:0000256" key="9">
    <source>
        <dbReference type="ARBA" id="ARBA00022989"/>
    </source>
</evidence>
<feature type="repeat" description="Solcar" evidence="12">
    <location>
        <begin position="12"/>
        <end position="106"/>
    </location>
</feature>
<dbReference type="PROSITE" id="PS51257">
    <property type="entry name" value="PROKAR_LIPOPROTEIN"/>
    <property type="match status" value="1"/>
</dbReference>
<protein>
    <recommendedName>
        <fullName evidence="4">Mitochondrial thiamine pyrophosphate carrier 1</fullName>
    </recommendedName>
</protein>
<keyword evidence="11 12" id="KW-0472">Membrane</keyword>
<dbReference type="EMBL" id="OZ004255">
    <property type="protein sequence ID" value="CAK7901660.1"/>
    <property type="molecule type" value="Genomic_DNA"/>
</dbReference>
<evidence type="ECO:0000256" key="8">
    <source>
        <dbReference type="ARBA" id="ARBA00022792"/>
    </source>
</evidence>
<evidence type="ECO:0000256" key="11">
    <source>
        <dbReference type="ARBA" id="ARBA00023136"/>
    </source>
</evidence>
<sequence>MSEKQKNAAESVSTLGGFIAGSMAACSAVTFTNPIELIKTRMQLQGELSKTDSKVPKLYKNPAQAFVVIFKREGIRGLQQGLVCAYINQVALNGCRLGLYEPSRYYITKYFDKKNFRETGPIPQNMLVNVFAGSLSGSVGAVLASPVFLIKTRMQSYSSAAAQPGHSTVGQQTYYKGTWDGLRTVYRQEGFKGLFRGIDAAVMRTGAGSAAQLPVYNLTKDLLLKHDIVEENSLGLHFIASSMAGLGVAIVMNPGDVVLTRVYNQKGDLYKGPVDCLVKTVRAEGVMSLYKGFWAQLMRIGPHSILTLMFMEHTMKFVRAVENKIKLT</sequence>
<evidence type="ECO:0000313" key="16">
    <source>
        <dbReference type="Proteomes" id="UP001497600"/>
    </source>
</evidence>